<dbReference type="Proteomes" id="UP001055811">
    <property type="component" value="Linkage Group LG08"/>
</dbReference>
<protein>
    <submittedName>
        <fullName evidence="1">Uncharacterized protein</fullName>
    </submittedName>
</protein>
<name>A0ACB8ZLL2_CICIN</name>
<comment type="caution">
    <text evidence="1">The sequence shown here is derived from an EMBL/GenBank/DDBJ whole genome shotgun (WGS) entry which is preliminary data.</text>
</comment>
<accession>A0ACB8ZLL2</accession>
<keyword evidence="2" id="KW-1185">Reference proteome</keyword>
<gene>
    <name evidence="1" type="ORF">L2E82_41896</name>
</gene>
<sequence length="68" mass="7576">CCGSPLPRSHLQLKLPREGENVSPQGCHRLSLFTLNPQIAITRRSAKTLPRNCCWILSSTTVQHPQVV</sequence>
<evidence type="ECO:0000313" key="1">
    <source>
        <dbReference type="EMBL" id="KAI3698386.1"/>
    </source>
</evidence>
<reference evidence="1 2" key="2">
    <citation type="journal article" date="2022" name="Mol. Ecol. Resour.">
        <title>The genomes of chicory, endive, great burdock and yacon provide insights into Asteraceae paleo-polyploidization history and plant inulin production.</title>
        <authorList>
            <person name="Fan W."/>
            <person name="Wang S."/>
            <person name="Wang H."/>
            <person name="Wang A."/>
            <person name="Jiang F."/>
            <person name="Liu H."/>
            <person name="Zhao H."/>
            <person name="Xu D."/>
            <person name="Zhang Y."/>
        </authorList>
    </citation>
    <scope>NUCLEOTIDE SEQUENCE [LARGE SCALE GENOMIC DNA]</scope>
    <source>
        <strain evidence="2">cv. Punajuju</strain>
        <tissue evidence="1">Leaves</tissue>
    </source>
</reference>
<feature type="non-terminal residue" evidence="1">
    <location>
        <position position="1"/>
    </location>
</feature>
<organism evidence="1 2">
    <name type="scientific">Cichorium intybus</name>
    <name type="common">Chicory</name>
    <dbReference type="NCBI Taxonomy" id="13427"/>
    <lineage>
        <taxon>Eukaryota</taxon>
        <taxon>Viridiplantae</taxon>
        <taxon>Streptophyta</taxon>
        <taxon>Embryophyta</taxon>
        <taxon>Tracheophyta</taxon>
        <taxon>Spermatophyta</taxon>
        <taxon>Magnoliopsida</taxon>
        <taxon>eudicotyledons</taxon>
        <taxon>Gunneridae</taxon>
        <taxon>Pentapetalae</taxon>
        <taxon>asterids</taxon>
        <taxon>campanulids</taxon>
        <taxon>Asterales</taxon>
        <taxon>Asteraceae</taxon>
        <taxon>Cichorioideae</taxon>
        <taxon>Cichorieae</taxon>
        <taxon>Cichoriinae</taxon>
        <taxon>Cichorium</taxon>
    </lineage>
</organism>
<proteinExistence type="predicted"/>
<dbReference type="EMBL" id="CM042016">
    <property type="protein sequence ID" value="KAI3698386.1"/>
    <property type="molecule type" value="Genomic_DNA"/>
</dbReference>
<evidence type="ECO:0000313" key="2">
    <source>
        <dbReference type="Proteomes" id="UP001055811"/>
    </source>
</evidence>
<feature type="non-terminal residue" evidence="1">
    <location>
        <position position="68"/>
    </location>
</feature>
<reference evidence="2" key="1">
    <citation type="journal article" date="2022" name="Mol. Ecol. Resour.">
        <title>The genomes of chicory, endive, great burdock and yacon provide insights into Asteraceae palaeo-polyploidization history and plant inulin production.</title>
        <authorList>
            <person name="Fan W."/>
            <person name="Wang S."/>
            <person name="Wang H."/>
            <person name="Wang A."/>
            <person name="Jiang F."/>
            <person name="Liu H."/>
            <person name="Zhao H."/>
            <person name="Xu D."/>
            <person name="Zhang Y."/>
        </authorList>
    </citation>
    <scope>NUCLEOTIDE SEQUENCE [LARGE SCALE GENOMIC DNA]</scope>
    <source>
        <strain evidence="2">cv. Punajuju</strain>
    </source>
</reference>